<name>A0ABD3V549_SINWO</name>
<comment type="caution">
    <text evidence="1">The sequence shown here is derived from an EMBL/GenBank/DDBJ whole genome shotgun (WGS) entry which is preliminary data.</text>
</comment>
<organism evidence="1 2">
    <name type="scientific">Sinanodonta woodiana</name>
    <name type="common">Chinese pond mussel</name>
    <name type="synonym">Anodonta woodiana</name>
    <dbReference type="NCBI Taxonomy" id="1069815"/>
    <lineage>
        <taxon>Eukaryota</taxon>
        <taxon>Metazoa</taxon>
        <taxon>Spiralia</taxon>
        <taxon>Lophotrochozoa</taxon>
        <taxon>Mollusca</taxon>
        <taxon>Bivalvia</taxon>
        <taxon>Autobranchia</taxon>
        <taxon>Heteroconchia</taxon>
        <taxon>Palaeoheterodonta</taxon>
        <taxon>Unionida</taxon>
        <taxon>Unionoidea</taxon>
        <taxon>Unionidae</taxon>
        <taxon>Unioninae</taxon>
        <taxon>Sinanodonta</taxon>
    </lineage>
</organism>
<protein>
    <submittedName>
        <fullName evidence="1">Uncharacterized protein</fullName>
    </submittedName>
</protein>
<dbReference type="Proteomes" id="UP001634394">
    <property type="component" value="Unassembled WGS sequence"/>
</dbReference>
<gene>
    <name evidence="1" type="ORF">ACJMK2_011484</name>
</gene>
<dbReference type="EMBL" id="JBJQND010000013">
    <property type="protein sequence ID" value="KAL3856764.1"/>
    <property type="molecule type" value="Genomic_DNA"/>
</dbReference>
<evidence type="ECO:0000313" key="1">
    <source>
        <dbReference type="EMBL" id="KAL3856764.1"/>
    </source>
</evidence>
<evidence type="ECO:0000313" key="2">
    <source>
        <dbReference type="Proteomes" id="UP001634394"/>
    </source>
</evidence>
<keyword evidence="2" id="KW-1185">Reference proteome</keyword>
<reference evidence="1 2" key="1">
    <citation type="submission" date="2024-11" db="EMBL/GenBank/DDBJ databases">
        <title>Chromosome-level genome assembly of the freshwater bivalve Anodonta woodiana.</title>
        <authorList>
            <person name="Chen X."/>
        </authorList>
    </citation>
    <scope>NUCLEOTIDE SEQUENCE [LARGE SCALE GENOMIC DNA]</scope>
    <source>
        <strain evidence="1">MN2024</strain>
        <tissue evidence="1">Gills</tissue>
    </source>
</reference>
<dbReference type="AlphaFoldDB" id="A0ABD3V549"/>
<proteinExistence type="predicted"/>
<sequence>MLAPAPSFPPRGFSGTMIIPQQQSGLSAQPSGIPLTPPPGFGTSSNIFGQQDQFQGIIADTNGQFQQGMPGFSSQSQTPIMEPSISETFITRFQPLPGNVENFRQQLQTGRAGTGVDNAIHMVPSDRPVFSVQFQNNEPVRAFPAEPNQAANRVIQGFNASTNAPMGQVFSHVPSNSVFQSGLHSSVPSQGSGLTDPNSLREKQFQSATNVATVSVASPLDASNRISDMSQAAPTQNFINLLSNPIRLQPVDVTSQNTVEGLGPSQVAASTPAGGNNTQSFSFMVSGNINRVKVEPPAPPSVGLTRPSLTGITPHKPEELTHWKNSENGKTTCIMKKCDPFMYKGNSG</sequence>
<accession>A0ABD3V549</accession>